<sequence length="46" mass="5241">MFQLSSNINIAPVHPFSQINLLALFRTLCLFCPFRQGFIMILINSA</sequence>
<accession>B9EST0</accession>
<dbReference type="KEGG" id="pmt:PMT_2917"/>
<dbReference type="EMBL" id="BX548175">
    <property type="protein sequence ID" value="CAX32435.1"/>
    <property type="molecule type" value="Genomic_DNA"/>
</dbReference>
<protein>
    <submittedName>
        <fullName evidence="1">Uncharacterized protein</fullName>
    </submittedName>
</protein>
<reference evidence="1 2" key="1">
    <citation type="journal article" date="2003" name="Nature">
        <title>Genome divergence in two Prochlorococcus ecotypes reflects oceanic niche differentiation.</title>
        <authorList>
            <person name="Rocap G."/>
            <person name="Larimer F.W."/>
            <person name="Lamerdin J.E."/>
            <person name="Malfatti S."/>
            <person name="Chain P."/>
            <person name="Ahlgren N.A."/>
            <person name="Arellano A."/>
            <person name="Coleman M."/>
            <person name="Hauser L."/>
            <person name="Hess W.R."/>
            <person name="Johnson Z.I."/>
            <person name="Land M.L."/>
            <person name="Lindell D."/>
            <person name="Post A.F."/>
            <person name="Regala W."/>
            <person name="Shah M."/>
            <person name="Shaw S.L."/>
            <person name="Steglich C."/>
            <person name="Sullivan M.B."/>
            <person name="Ting C.S."/>
            <person name="Tolonen A."/>
            <person name="Webb E.A."/>
            <person name="Zinser E.R."/>
            <person name="Chisholm S.W."/>
        </authorList>
    </citation>
    <scope>NUCLEOTIDE SEQUENCE [LARGE SCALE GENOMIC DNA]</scope>
    <source>
        <strain evidence="2">MIT 9313</strain>
    </source>
</reference>
<dbReference type="Proteomes" id="UP000001423">
    <property type="component" value="Chromosome"/>
</dbReference>
<name>B9EST0_PROMM</name>
<gene>
    <name evidence="1" type="ordered locus">PMT_2917</name>
</gene>
<keyword evidence="2" id="KW-1185">Reference proteome</keyword>
<evidence type="ECO:0000313" key="1">
    <source>
        <dbReference type="EMBL" id="CAX32435.1"/>
    </source>
</evidence>
<dbReference type="HOGENOM" id="CLU_3187713_0_0_3"/>
<organism evidence="1 2">
    <name type="scientific">Prochlorococcus marinus (strain MIT 9313)</name>
    <dbReference type="NCBI Taxonomy" id="74547"/>
    <lineage>
        <taxon>Bacteria</taxon>
        <taxon>Bacillati</taxon>
        <taxon>Cyanobacteriota</taxon>
        <taxon>Cyanophyceae</taxon>
        <taxon>Synechococcales</taxon>
        <taxon>Prochlorococcaceae</taxon>
        <taxon>Prochlorococcus</taxon>
    </lineage>
</organism>
<proteinExistence type="predicted"/>
<evidence type="ECO:0000313" key="2">
    <source>
        <dbReference type="Proteomes" id="UP000001423"/>
    </source>
</evidence>
<dbReference type="AlphaFoldDB" id="B9EST0"/>